<dbReference type="NCBIfam" id="TIGR01707">
    <property type="entry name" value="gspI"/>
    <property type="match status" value="1"/>
</dbReference>
<evidence type="ECO:0000256" key="1">
    <source>
        <dbReference type="ARBA" id="ARBA00004377"/>
    </source>
</evidence>
<evidence type="ECO:0000256" key="6">
    <source>
        <dbReference type="ARBA" id="ARBA00022692"/>
    </source>
</evidence>
<evidence type="ECO:0000259" key="10">
    <source>
        <dbReference type="Pfam" id="PF02501"/>
    </source>
</evidence>
<evidence type="ECO:0000256" key="5">
    <source>
        <dbReference type="ARBA" id="ARBA00022519"/>
    </source>
</evidence>
<dbReference type="PANTHER" id="PTHR38779:SF2">
    <property type="entry name" value="TYPE II SECRETION SYSTEM PROTEIN I-RELATED"/>
    <property type="match status" value="1"/>
</dbReference>
<keyword evidence="5" id="KW-0997">Cell inner membrane</keyword>
<comment type="similarity">
    <text evidence="2">Belongs to the GSP I family.</text>
</comment>
<dbReference type="InterPro" id="IPR010052">
    <property type="entry name" value="T2SS_protein-GspI"/>
</dbReference>
<dbReference type="InterPro" id="IPR045584">
    <property type="entry name" value="Pilin-like"/>
</dbReference>
<dbReference type="AlphaFoldDB" id="A0A3B1AGM4"/>
<evidence type="ECO:0000256" key="2">
    <source>
        <dbReference type="ARBA" id="ARBA00008358"/>
    </source>
</evidence>
<reference evidence="11" key="1">
    <citation type="submission" date="2018-06" db="EMBL/GenBank/DDBJ databases">
        <authorList>
            <person name="Zhirakovskaya E."/>
        </authorList>
    </citation>
    <scope>NUCLEOTIDE SEQUENCE</scope>
</reference>
<dbReference type="Gene3D" id="3.30.1300.30">
    <property type="entry name" value="GSPII I/J protein-like"/>
    <property type="match status" value="1"/>
</dbReference>
<organism evidence="11">
    <name type="scientific">hydrothermal vent metagenome</name>
    <dbReference type="NCBI Taxonomy" id="652676"/>
    <lineage>
        <taxon>unclassified sequences</taxon>
        <taxon>metagenomes</taxon>
        <taxon>ecological metagenomes</taxon>
    </lineage>
</organism>
<dbReference type="PANTHER" id="PTHR38779">
    <property type="entry name" value="TYPE II SECRETION SYSTEM PROTEIN I-RELATED"/>
    <property type="match status" value="1"/>
</dbReference>
<dbReference type="EMBL" id="UOFT01000016">
    <property type="protein sequence ID" value="VAW91786.1"/>
    <property type="molecule type" value="Genomic_DNA"/>
</dbReference>
<dbReference type="Pfam" id="PF07963">
    <property type="entry name" value="N_methyl"/>
    <property type="match status" value="1"/>
</dbReference>
<evidence type="ECO:0000313" key="11">
    <source>
        <dbReference type="EMBL" id="VAW91786.1"/>
    </source>
</evidence>
<dbReference type="GO" id="GO:0005886">
    <property type="term" value="C:plasma membrane"/>
    <property type="evidence" value="ECO:0007669"/>
    <property type="project" value="UniProtKB-SubCell"/>
</dbReference>
<keyword evidence="7 9" id="KW-1133">Transmembrane helix</keyword>
<dbReference type="InterPro" id="IPR012902">
    <property type="entry name" value="N_methyl_site"/>
</dbReference>
<name>A0A3B1AGM4_9ZZZZ</name>
<dbReference type="Pfam" id="PF02501">
    <property type="entry name" value="T2SSI"/>
    <property type="match status" value="1"/>
</dbReference>
<evidence type="ECO:0000256" key="3">
    <source>
        <dbReference type="ARBA" id="ARBA00022475"/>
    </source>
</evidence>
<dbReference type="NCBIfam" id="TIGR02532">
    <property type="entry name" value="IV_pilin_GFxxxE"/>
    <property type="match status" value="1"/>
</dbReference>
<dbReference type="InterPro" id="IPR003413">
    <property type="entry name" value="T2SS_GspI_C"/>
</dbReference>
<evidence type="ECO:0000256" key="9">
    <source>
        <dbReference type="SAM" id="Phobius"/>
    </source>
</evidence>
<feature type="transmembrane region" description="Helical" evidence="9">
    <location>
        <begin position="20"/>
        <end position="41"/>
    </location>
</feature>
<protein>
    <recommendedName>
        <fullName evidence="10">Type II secretion system protein GspI C-terminal domain-containing protein</fullName>
    </recommendedName>
</protein>
<proteinExistence type="inferred from homology"/>
<evidence type="ECO:0000256" key="8">
    <source>
        <dbReference type="ARBA" id="ARBA00023136"/>
    </source>
</evidence>
<comment type="subcellular location">
    <subcellularLocation>
        <location evidence="1">Cell inner membrane</location>
        <topology evidence="1">Single-pass membrane protein</topology>
    </subcellularLocation>
</comment>
<dbReference type="GO" id="GO:0015628">
    <property type="term" value="P:protein secretion by the type II secretion system"/>
    <property type="evidence" value="ECO:0007669"/>
    <property type="project" value="InterPro"/>
</dbReference>
<sequence>MLKSHVKNNNYSGMSLQRCGFTLLEVLVALVIVAFALTALVKGAGGKINNANELRDKTFAQWVAVNKINEWRAQSVFPAISRTTGQKMMGQQEWYWASKVIKTEDKNIRRVELSVYKDEEARNRKLQPVIRLTSFLSKGI</sequence>
<dbReference type="SUPFAM" id="SSF54523">
    <property type="entry name" value="Pili subunits"/>
    <property type="match status" value="1"/>
</dbReference>
<keyword evidence="3" id="KW-1003">Cell membrane</keyword>
<evidence type="ECO:0000256" key="4">
    <source>
        <dbReference type="ARBA" id="ARBA00022481"/>
    </source>
</evidence>
<evidence type="ECO:0000256" key="7">
    <source>
        <dbReference type="ARBA" id="ARBA00022989"/>
    </source>
</evidence>
<keyword evidence="8 9" id="KW-0472">Membrane</keyword>
<feature type="domain" description="Type II secretion system protein GspI C-terminal" evidence="10">
    <location>
        <begin position="54"/>
        <end position="136"/>
    </location>
</feature>
<dbReference type="GO" id="GO:0015627">
    <property type="term" value="C:type II protein secretion system complex"/>
    <property type="evidence" value="ECO:0007669"/>
    <property type="project" value="InterPro"/>
</dbReference>
<accession>A0A3B1AGM4</accession>
<keyword evidence="4" id="KW-0488">Methylation</keyword>
<keyword evidence="6 9" id="KW-0812">Transmembrane</keyword>
<gene>
    <name evidence="11" type="ORF">MNBD_GAMMA23-126</name>
</gene>